<protein>
    <submittedName>
        <fullName evidence="2">Serine hydrolase</fullName>
    </submittedName>
</protein>
<dbReference type="PANTHER" id="PTHR43283:SF7">
    <property type="entry name" value="BETA-LACTAMASE-RELATED DOMAIN-CONTAINING PROTEIN"/>
    <property type="match status" value="1"/>
</dbReference>
<dbReference type="InterPro" id="IPR050789">
    <property type="entry name" value="Diverse_Enzym_Activities"/>
</dbReference>
<dbReference type="RefSeq" id="WP_220288428.1">
    <property type="nucleotide sequence ID" value="NZ_JAEUAX010000006.1"/>
</dbReference>
<keyword evidence="3" id="KW-1185">Reference proteome</keyword>
<dbReference type="PANTHER" id="PTHR43283">
    <property type="entry name" value="BETA-LACTAMASE-RELATED"/>
    <property type="match status" value="1"/>
</dbReference>
<dbReference type="InterPro" id="IPR012338">
    <property type="entry name" value="Beta-lactam/transpept-like"/>
</dbReference>
<dbReference type="SUPFAM" id="SSF56601">
    <property type="entry name" value="beta-lactamase/transpeptidase-like"/>
    <property type="match status" value="1"/>
</dbReference>
<keyword evidence="2" id="KW-0378">Hydrolase</keyword>
<dbReference type="InterPro" id="IPR001466">
    <property type="entry name" value="Beta-lactam-related"/>
</dbReference>
<accession>A0ABS7HYX0</accession>
<dbReference type="PROSITE" id="PS51257">
    <property type="entry name" value="PROKAR_LIPOPROTEIN"/>
    <property type="match status" value="1"/>
</dbReference>
<feature type="domain" description="Beta-lactamase-related" evidence="1">
    <location>
        <begin position="66"/>
        <end position="358"/>
    </location>
</feature>
<evidence type="ECO:0000259" key="1">
    <source>
        <dbReference type="Pfam" id="PF00144"/>
    </source>
</evidence>
<dbReference type="Proteomes" id="UP000777440">
    <property type="component" value="Unassembled WGS sequence"/>
</dbReference>
<evidence type="ECO:0000313" key="3">
    <source>
        <dbReference type="Proteomes" id="UP000777440"/>
    </source>
</evidence>
<dbReference type="EMBL" id="JAEUAX010000006">
    <property type="protein sequence ID" value="MBW9110587.1"/>
    <property type="molecule type" value="Genomic_DNA"/>
</dbReference>
<dbReference type="Pfam" id="PF00144">
    <property type="entry name" value="Beta-lactamase"/>
    <property type="match status" value="1"/>
</dbReference>
<name>A0ABS7HYX0_9MICO</name>
<dbReference type="Gene3D" id="3.40.710.10">
    <property type="entry name" value="DD-peptidase/beta-lactamase superfamily"/>
    <property type="match status" value="1"/>
</dbReference>
<reference evidence="2 3" key="1">
    <citation type="journal article" date="2021" name="MBio">
        <title>Poor Competitiveness of Bradyrhizobium in Pigeon Pea Root Colonization in Indian Soils.</title>
        <authorList>
            <person name="Chalasani D."/>
            <person name="Basu A."/>
            <person name="Pullabhotla S.V.S.R.N."/>
            <person name="Jorrin B."/>
            <person name="Neal A.L."/>
            <person name="Poole P.S."/>
            <person name="Podile A.R."/>
            <person name="Tkacz A."/>
        </authorList>
    </citation>
    <scope>NUCLEOTIDE SEQUENCE [LARGE SCALE GENOMIC DNA]</scope>
    <source>
        <strain evidence="2 3">HU12</strain>
    </source>
</reference>
<gene>
    <name evidence="2" type="ORF">JNB61_12455</name>
</gene>
<organism evidence="2 3">
    <name type="scientific">Microbacterium ureisolvens</name>
    <dbReference type="NCBI Taxonomy" id="2781186"/>
    <lineage>
        <taxon>Bacteria</taxon>
        <taxon>Bacillati</taxon>
        <taxon>Actinomycetota</taxon>
        <taxon>Actinomycetes</taxon>
        <taxon>Micrococcales</taxon>
        <taxon>Microbacteriaceae</taxon>
        <taxon>Microbacterium</taxon>
    </lineage>
</organism>
<dbReference type="GO" id="GO:0016787">
    <property type="term" value="F:hydrolase activity"/>
    <property type="evidence" value="ECO:0007669"/>
    <property type="project" value="UniProtKB-KW"/>
</dbReference>
<sequence>MARRDHQDSRGRTGTRVALMCAVIAALLGGCSSAVSLPEERPPAEAIREDIETIFSTLYGEAAVRAVLVQQHGKLVYEQYQESTAQDTWDVRGVTRAVTSTLIGIAIDRGLISGVDATLGQLLPDYAGVLTPETAAIQLKAVLTHTANFAPMSEERDIRGTPADLSAQADWVAAILADRASRGPGDGRFLFSDPGTHILAAIVAEVTGMSPFRFADEVLFDPLDIDTAPLWEERFSPDGDPQELLREYQEAEVAWPADPQGVNLGYTHLRLRATDLMRIGQLMLDEGVWDDEQVVSATWAVQATSPVVATVGYGTIAYGYHWWVDPQRGMFYAQGEGGTAVVVDPVRDAVAVIASEVTIDDPRGNHGFASATAVGLAALLLADLSSDSR</sequence>
<comment type="caution">
    <text evidence="2">The sequence shown here is derived from an EMBL/GenBank/DDBJ whole genome shotgun (WGS) entry which is preliminary data.</text>
</comment>
<proteinExistence type="predicted"/>
<evidence type="ECO:0000313" key="2">
    <source>
        <dbReference type="EMBL" id="MBW9110587.1"/>
    </source>
</evidence>